<name>A0A0B6Y7H5_9EUPU</name>
<dbReference type="Pfam" id="PF08997">
    <property type="entry name" value="UCR_6-4kD"/>
    <property type="match status" value="1"/>
</dbReference>
<evidence type="ECO:0000313" key="2">
    <source>
        <dbReference type="EMBL" id="CEK52043.1"/>
    </source>
</evidence>
<dbReference type="GO" id="GO:0006122">
    <property type="term" value="P:mitochondrial electron transport, ubiquinol to cytochrome c"/>
    <property type="evidence" value="ECO:0007669"/>
    <property type="project" value="InterPro"/>
</dbReference>
<reference evidence="2" key="1">
    <citation type="submission" date="2014-12" db="EMBL/GenBank/DDBJ databases">
        <title>Insight into the proteome of Arion vulgaris.</title>
        <authorList>
            <person name="Aradska J."/>
            <person name="Bulat T."/>
            <person name="Smidak R."/>
            <person name="Sarate P."/>
            <person name="Gangsoo J."/>
            <person name="Sialana F."/>
            <person name="Bilban M."/>
            <person name="Lubec G."/>
        </authorList>
    </citation>
    <scope>NUCLEOTIDE SEQUENCE</scope>
    <source>
        <tissue evidence="2">Skin</tissue>
    </source>
</reference>
<dbReference type="SUPFAM" id="SSF81518">
    <property type="entry name" value="Subunit XI (6.4 kDa protein) of cytochrome bc1 complex (Ubiquinol-cytochrome c reductase)"/>
    <property type="match status" value="1"/>
</dbReference>
<evidence type="ECO:0000256" key="1">
    <source>
        <dbReference type="SAM" id="Phobius"/>
    </source>
</evidence>
<keyword evidence="1" id="KW-0472">Membrane</keyword>
<sequence>PLYLKMDAKIKVYKEDFQRLSRFSSRILKHWTPTIAVFSVATVAVGLYFTDWQVTNRKIPFYGRKFDDKGNL</sequence>
<dbReference type="InterPro" id="IPR015089">
    <property type="entry name" value="UQCR"/>
</dbReference>
<protein>
    <submittedName>
        <fullName evidence="2">Uncharacterized protein</fullName>
    </submittedName>
</protein>
<organism evidence="2">
    <name type="scientific">Arion vulgaris</name>
    <dbReference type="NCBI Taxonomy" id="1028688"/>
    <lineage>
        <taxon>Eukaryota</taxon>
        <taxon>Metazoa</taxon>
        <taxon>Spiralia</taxon>
        <taxon>Lophotrochozoa</taxon>
        <taxon>Mollusca</taxon>
        <taxon>Gastropoda</taxon>
        <taxon>Heterobranchia</taxon>
        <taxon>Euthyneura</taxon>
        <taxon>Panpulmonata</taxon>
        <taxon>Eupulmonata</taxon>
        <taxon>Stylommatophora</taxon>
        <taxon>Helicina</taxon>
        <taxon>Arionoidea</taxon>
        <taxon>Arionidae</taxon>
        <taxon>Arion</taxon>
    </lineage>
</organism>
<feature type="transmembrane region" description="Helical" evidence="1">
    <location>
        <begin position="30"/>
        <end position="49"/>
    </location>
</feature>
<keyword evidence="1" id="KW-0812">Transmembrane</keyword>
<dbReference type="GO" id="GO:0005739">
    <property type="term" value="C:mitochondrion"/>
    <property type="evidence" value="ECO:0007669"/>
    <property type="project" value="GOC"/>
</dbReference>
<dbReference type="InterPro" id="IPR029027">
    <property type="entry name" value="Single_a-helix_sf"/>
</dbReference>
<dbReference type="EMBL" id="HACG01005178">
    <property type="protein sequence ID" value="CEK52043.1"/>
    <property type="molecule type" value="Transcribed_RNA"/>
</dbReference>
<keyword evidence="1" id="KW-1133">Transmembrane helix</keyword>
<accession>A0A0B6Y7H5</accession>
<gene>
    <name evidence="2" type="primary">ORF15293</name>
</gene>
<dbReference type="Gene3D" id="1.20.5.220">
    <property type="match status" value="1"/>
</dbReference>
<proteinExistence type="predicted"/>
<feature type="non-terminal residue" evidence="2">
    <location>
        <position position="1"/>
    </location>
</feature>
<dbReference type="AlphaFoldDB" id="A0A0B6Y7H5"/>